<accession>A2YS73</accession>
<reference evidence="2 3" key="1">
    <citation type="journal article" date="2005" name="PLoS Biol.">
        <title>The genomes of Oryza sativa: a history of duplications.</title>
        <authorList>
            <person name="Yu J."/>
            <person name="Wang J."/>
            <person name="Lin W."/>
            <person name="Li S."/>
            <person name="Li H."/>
            <person name="Zhou J."/>
            <person name="Ni P."/>
            <person name="Dong W."/>
            <person name="Hu S."/>
            <person name="Zeng C."/>
            <person name="Zhang J."/>
            <person name="Zhang Y."/>
            <person name="Li R."/>
            <person name="Xu Z."/>
            <person name="Li S."/>
            <person name="Li X."/>
            <person name="Zheng H."/>
            <person name="Cong L."/>
            <person name="Lin L."/>
            <person name="Yin J."/>
            <person name="Geng J."/>
            <person name="Li G."/>
            <person name="Shi J."/>
            <person name="Liu J."/>
            <person name="Lv H."/>
            <person name="Li J."/>
            <person name="Wang J."/>
            <person name="Deng Y."/>
            <person name="Ran L."/>
            <person name="Shi X."/>
            <person name="Wang X."/>
            <person name="Wu Q."/>
            <person name="Li C."/>
            <person name="Ren X."/>
            <person name="Wang J."/>
            <person name="Wang X."/>
            <person name="Li D."/>
            <person name="Liu D."/>
            <person name="Zhang X."/>
            <person name="Ji Z."/>
            <person name="Zhao W."/>
            <person name="Sun Y."/>
            <person name="Zhang Z."/>
            <person name="Bao J."/>
            <person name="Han Y."/>
            <person name="Dong L."/>
            <person name="Ji J."/>
            <person name="Chen P."/>
            <person name="Wu S."/>
            <person name="Liu J."/>
            <person name="Xiao Y."/>
            <person name="Bu D."/>
            <person name="Tan J."/>
            <person name="Yang L."/>
            <person name="Ye C."/>
            <person name="Zhang J."/>
            <person name="Xu J."/>
            <person name="Zhou Y."/>
            <person name="Yu Y."/>
            <person name="Zhang B."/>
            <person name="Zhuang S."/>
            <person name="Wei H."/>
            <person name="Liu B."/>
            <person name="Lei M."/>
            <person name="Yu H."/>
            <person name="Li Y."/>
            <person name="Xu H."/>
            <person name="Wei S."/>
            <person name="He X."/>
            <person name="Fang L."/>
            <person name="Zhang Z."/>
            <person name="Zhang Y."/>
            <person name="Huang X."/>
            <person name="Su Z."/>
            <person name="Tong W."/>
            <person name="Li J."/>
            <person name="Tong Z."/>
            <person name="Li S."/>
            <person name="Ye J."/>
            <person name="Wang L."/>
            <person name="Fang L."/>
            <person name="Lei T."/>
            <person name="Chen C."/>
            <person name="Chen H."/>
            <person name="Xu Z."/>
            <person name="Li H."/>
            <person name="Huang H."/>
            <person name="Zhang F."/>
            <person name="Xu H."/>
            <person name="Li N."/>
            <person name="Zhao C."/>
            <person name="Li S."/>
            <person name="Dong L."/>
            <person name="Huang Y."/>
            <person name="Li L."/>
            <person name="Xi Y."/>
            <person name="Qi Q."/>
            <person name="Li W."/>
            <person name="Zhang B."/>
            <person name="Hu W."/>
            <person name="Zhang Y."/>
            <person name="Tian X."/>
            <person name="Jiao Y."/>
            <person name="Liang X."/>
            <person name="Jin J."/>
            <person name="Gao L."/>
            <person name="Zheng W."/>
            <person name="Hao B."/>
            <person name="Liu S."/>
            <person name="Wang W."/>
            <person name="Yuan L."/>
            <person name="Cao M."/>
            <person name="McDermott J."/>
            <person name="Samudrala R."/>
            <person name="Wang J."/>
            <person name="Wong G.K."/>
            <person name="Yang H."/>
        </authorList>
    </citation>
    <scope>NUCLEOTIDE SEQUENCE [LARGE SCALE GENOMIC DNA]</scope>
    <source>
        <strain evidence="3">cv. 93-11</strain>
    </source>
</reference>
<gene>
    <name evidence="2" type="ORF">OsI_28172</name>
</gene>
<feature type="region of interest" description="Disordered" evidence="1">
    <location>
        <begin position="1"/>
        <end position="68"/>
    </location>
</feature>
<name>A2YS73_ORYSI</name>
<dbReference type="HOGENOM" id="CLU_2417179_0_0_1"/>
<feature type="compositionally biased region" description="Basic and acidic residues" evidence="1">
    <location>
        <begin position="34"/>
        <end position="46"/>
    </location>
</feature>
<dbReference type="Gramene" id="BGIOSGA028157-TA">
    <property type="protein sequence ID" value="BGIOSGA028157-PA"/>
    <property type="gene ID" value="BGIOSGA028157"/>
</dbReference>
<proteinExistence type="predicted"/>
<dbReference type="EMBL" id="CM000133">
    <property type="protein sequence ID" value="EAZ05934.1"/>
    <property type="molecule type" value="Genomic_DNA"/>
</dbReference>
<organism evidence="2 3">
    <name type="scientific">Oryza sativa subsp. indica</name>
    <name type="common">Rice</name>
    <dbReference type="NCBI Taxonomy" id="39946"/>
    <lineage>
        <taxon>Eukaryota</taxon>
        <taxon>Viridiplantae</taxon>
        <taxon>Streptophyta</taxon>
        <taxon>Embryophyta</taxon>
        <taxon>Tracheophyta</taxon>
        <taxon>Spermatophyta</taxon>
        <taxon>Magnoliopsida</taxon>
        <taxon>Liliopsida</taxon>
        <taxon>Poales</taxon>
        <taxon>Poaceae</taxon>
        <taxon>BOP clade</taxon>
        <taxon>Oryzoideae</taxon>
        <taxon>Oryzeae</taxon>
        <taxon>Oryzinae</taxon>
        <taxon>Oryza</taxon>
        <taxon>Oryza sativa</taxon>
    </lineage>
</organism>
<feature type="compositionally biased region" description="Basic and acidic residues" evidence="1">
    <location>
        <begin position="1"/>
        <end position="10"/>
    </location>
</feature>
<keyword evidence="3" id="KW-1185">Reference proteome</keyword>
<feature type="compositionally biased region" description="Low complexity" evidence="1">
    <location>
        <begin position="48"/>
        <end position="61"/>
    </location>
</feature>
<dbReference type="AlphaFoldDB" id="A2YS73"/>
<evidence type="ECO:0000256" key="1">
    <source>
        <dbReference type="SAM" id="MobiDB-lite"/>
    </source>
</evidence>
<dbReference type="Proteomes" id="UP000007015">
    <property type="component" value="Chromosome 8"/>
</dbReference>
<evidence type="ECO:0000313" key="3">
    <source>
        <dbReference type="Proteomes" id="UP000007015"/>
    </source>
</evidence>
<evidence type="ECO:0000313" key="2">
    <source>
        <dbReference type="EMBL" id="EAZ05934.1"/>
    </source>
</evidence>
<sequence length="92" mass="9699">MGTAEATREKVSRRKIPPRSLPASLGGNDTAATTREEVIGPRREEEGGATAAAAPAARGLPDVPLPHTESQLRRLITDADLSASSHHPQNLI</sequence>
<protein>
    <submittedName>
        <fullName evidence="2">Uncharacterized protein</fullName>
    </submittedName>
</protein>